<dbReference type="AlphaFoldDB" id="A0A8J6JBA8"/>
<dbReference type="InterPro" id="IPR008964">
    <property type="entry name" value="Invasin/intimin_cell_adhesion"/>
</dbReference>
<keyword evidence="5" id="KW-1185">Reference proteome</keyword>
<comment type="caution">
    <text evidence="4">The sequence shown here is derived from an EMBL/GenBank/DDBJ whole genome shotgun (WGS) entry which is preliminary data.</text>
</comment>
<dbReference type="PANTHER" id="PTHR34408:SF1">
    <property type="entry name" value="GLYCOSYL HYDROLASE FAMILY 19 DOMAIN-CONTAINING PROTEIN HI_1415"/>
    <property type="match status" value="1"/>
</dbReference>
<evidence type="ECO:0000256" key="2">
    <source>
        <dbReference type="SAM" id="Phobius"/>
    </source>
</evidence>
<feature type="region of interest" description="Disordered" evidence="1">
    <location>
        <begin position="238"/>
        <end position="269"/>
    </location>
</feature>
<accession>A0A8J6JBA8</accession>
<dbReference type="Pfam" id="PF02368">
    <property type="entry name" value="Big_2"/>
    <property type="match status" value="1"/>
</dbReference>
<name>A0A8J6JBA8_9FIRM</name>
<dbReference type="SUPFAM" id="SSF49373">
    <property type="entry name" value="Invasin/intimin cell-adhesion fragments"/>
    <property type="match status" value="1"/>
</dbReference>
<feature type="transmembrane region" description="Helical" evidence="2">
    <location>
        <begin position="75"/>
        <end position="94"/>
    </location>
</feature>
<feature type="compositionally biased region" description="Gly residues" evidence="1">
    <location>
        <begin position="245"/>
        <end position="261"/>
    </location>
</feature>
<keyword evidence="2" id="KW-1133">Transmembrane helix</keyword>
<gene>
    <name evidence="4" type="ORF">H8S11_10835</name>
</gene>
<feature type="compositionally biased region" description="Low complexity" evidence="1">
    <location>
        <begin position="107"/>
        <end position="146"/>
    </location>
</feature>
<protein>
    <submittedName>
        <fullName evidence="4">SH3 domain-containing protein</fullName>
    </submittedName>
</protein>
<dbReference type="Gene3D" id="2.30.30.40">
    <property type="entry name" value="SH3 Domains"/>
    <property type="match status" value="1"/>
</dbReference>
<evidence type="ECO:0000313" key="5">
    <source>
        <dbReference type="Proteomes" id="UP000628736"/>
    </source>
</evidence>
<dbReference type="PANTHER" id="PTHR34408">
    <property type="entry name" value="FAMILY PROTEIN, PUTATIVE-RELATED"/>
    <property type="match status" value="1"/>
</dbReference>
<dbReference type="InterPro" id="IPR052354">
    <property type="entry name" value="Cell_Wall_Dynamics_Protein"/>
</dbReference>
<dbReference type="InterPro" id="IPR003646">
    <property type="entry name" value="SH3-like_bac-type"/>
</dbReference>
<feature type="domain" description="SH3b" evidence="3">
    <location>
        <begin position="269"/>
        <end position="333"/>
    </location>
</feature>
<evidence type="ECO:0000259" key="3">
    <source>
        <dbReference type="PROSITE" id="PS51781"/>
    </source>
</evidence>
<dbReference type="PROSITE" id="PS51781">
    <property type="entry name" value="SH3B"/>
    <property type="match status" value="1"/>
</dbReference>
<dbReference type="Proteomes" id="UP000628736">
    <property type="component" value="Unassembled WGS sequence"/>
</dbReference>
<organism evidence="4 5">
    <name type="scientific">Flintibacter hominis</name>
    <dbReference type="NCBI Taxonomy" id="2763048"/>
    <lineage>
        <taxon>Bacteria</taxon>
        <taxon>Bacillati</taxon>
        <taxon>Bacillota</taxon>
        <taxon>Clostridia</taxon>
        <taxon>Eubacteriales</taxon>
        <taxon>Flintibacter</taxon>
    </lineage>
</organism>
<dbReference type="EMBL" id="JACOPO010000007">
    <property type="protein sequence ID" value="MBC5723302.1"/>
    <property type="molecule type" value="Genomic_DNA"/>
</dbReference>
<reference evidence="4" key="1">
    <citation type="submission" date="2020-08" db="EMBL/GenBank/DDBJ databases">
        <title>Genome public.</title>
        <authorList>
            <person name="Liu C."/>
            <person name="Sun Q."/>
        </authorList>
    </citation>
    <scope>NUCLEOTIDE SEQUENCE</scope>
    <source>
        <strain evidence="4">NSJ-23</strain>
    </source>
</reference>
<evidence type="ECO:0000313" key="4">
    <source>
        <dbReference type="EMBL" id="MBC5723302.1"/>
    </source>
</evidence>
<feature type="region of interest" description="Disordered" evidence="1">
    <location>
        <begin position="104"/>
        <end position="157"/>
    </location>
</feature>
<evidence type="ECO:0000256" key="1">
    <source>
        <dbReference type="SAM" id="MobiDB-lite"/>
    </source>
</evidence>
<dbReference type="RefSeq" id="WP_186853152.1">
    <property type="nucleotide sequence ID" value="NZ_JACOPO010000007.1"/>
</dbReference>
<sequence length="333" mass="34012">MAEKQAPSRRGGASTQNAPRRNDVIRCDKCGEYYATTYKRCPFCDERPGRGGGSGRRVANTRGGGYGGPVNPVQVVALVISLVLIIAALFIVFTKLLPLFTQDKDGGSSSAGTSQSTSIGGSTSTSSPDGSSPNSSQSGGDQSEQPDPQPDPEPVAVSSLTLNKSDITLQANETFEFVVKVDPADATVAWSSSDESALTVTQDGMITNVNTTGNLVKVTVTATAGDKTAQCTVYCRGSGTSSSGSTGGQSGNTGSTGGNTGTTGTIAPNTPATIVNAENGLNIRSGPGKEYDVVASASNGAKITVLEETNGWCKFDYGGGKIGYISKDYVSVG</sequence>
<keyword evidence="2" id="KW-0472">Membrane</keyword>
<dbReference type="SMART" id="SM00635">
    <property type="entry name" value="BID_2"/>
    <property type="match status" value="1"/>
</dbReference>
<dbReference type="Gene3D" id="2.60.40.1080">
    <property type="match status" value="1"/>
</dbReference>
<dbReference type="Pfam" id="PF08239">
    <property type="entry name" value="SH3_3"/>
    <property type="match status" value="1"/>
</dbReference>
<dbReference type="SMART" id="SM00287">
    <property type="entry name" value="SH3b"/>
    <property type="match status" value="1"/>
</dbReference>
<keyword evidence="2" id="KW-0812">Transmembrane</keyword>
<dbReference type="InterPro" id="IPR003343">
    <property type="entry name" value="Big_2"/>
</dbReference>
<proteinExistence type="predicted"/>